<comment type="caution">
    <text evidence="11">The sequence shown here is derived from an EMBL/GenBank/DDBJ whole genome shotgun (WGS) entry which is preliminary data.</text>
</comment>
<dbReference type="Proteomes" id="UP000517916">
    <property type="component" value="Unassembled WGS sequence"/>
</dbReference>
<keyword evidence="4" id="KW-0378">Hydrolase</keyword>
<evidence type="ECO:0000256" key="4">
    <source>
        <dbReference type="ARBA" id="ARBA00022801"/>
    </source>
</evidence>
<evidence type="ECO:0000256" key="5">
    <source>
        <dbReference type="ARBA" id="ARBA00022833"/>
    </source>
</evidence>
<keyword evidence="12" id="KW-1185">Reference proteome</keyword>
<feature type="chain" id="PRO_5045795041" description="Peptidase M14 domain-containing protein" evidence="9">
    <location>
        <begin position="29"/>
        <end position="444"/>
    </location>
</feature>
<feature type="signal peptide" evidence="9">
    <location>
        <begin position="1"/>
        <end position="28"/>
    </location>
</feature>
<dbReference type="InterPro" id="IPR000834">
    <property type="entry name" value="Peptidase_M14"/>
</dbReference>
<dbReference type="PANTHER" id="PTHR11705">
    <property type="entry name" value="PROTEASE FAMILY M14 CARBOXYPEPTIDASE A,B"/>
    <property type="match status" value="1"/>
</dbReference>
<evidence type="ECO:0000259" key="10">
    <source>
        <dbReference type="PROSITE" id="PS52035"/>
    </source>
</evidence>
<dbReference type="PANTHER" id="PTHR11705:SF143">
    <property type="entry name" value="SLL0236 PROTEIN"/>
    <property type="match status" value="1"/>
</dbReference>
<evidence type="ECO:0000256" key="1">
    <source>
        <dbReference type="ARBA" id="ARBA00001947"/>
    </source>
</evidence>
<dbReference type="PROSITE" id="PS52035">
    <property type="entry name" value="PEPTIDASE_M14"/>
    <property type="match status" value="1"/>
</dbReference>
<evidence type="ECO:0000256" key="8">
    <source>
        <dbReference type="SAM" id="MobiDB-lite"/>
    </source>
</evidence>
<dbReference type="SMART" id="SM00631">
    <property type="entry name" value="Zn_pept"/>
    <property type="match status" value="1"/>
</dbReference>
<dbReference type="SUPFAM" id="SSF53187">
    <property type="entry name" value="Zn-dependent exopeptidases"/>
    <property type="match status" value="1"/>
</dbReference>
<feature type="active site" description="Proton donor/acceptor" evidence="7">
    <location>
        <position position="401"/>
    </location>
</feature>
<accession>A0ABR6BVW7</accession>
<organism evidence="11 12">
    <name type="scientific">Kutzneria viridogrisea</name>
    <dbReference type="NCBI Taxonomy" id="47990"/>
    <lineage>
        <taxon>Bacteria</taxon>
        <taxon>Bacillati</taxon>
        <taxon>Actinomycetota</taxon>
        <taxon>Actinomycetes</taxon>
        <taxon>Pseudonocardiales</taxon>
        <taxon>Pseudonocardiaceae</taxon>
        <taxon>Kutzneria</taxon>
    </lineage>
</organism>
<dbReference type="EMBL" id="JACJID010000008">
    <property type="protein sequence ID" value="MBA8931052.1"/>
    <property type="molecule type" value="Genomic_DNA"/>
</dbReference>
<keyword evidence="3" id="KW-0645">Protease</keyword>
<evidence type="ECO:0000313" key="12">
    <source>
        <dbReference type="Proteomes" id="UP000517916"/>
    </source>
</evidence>
<evidence type="ECO:0000256" key="6">
    <source>
        <dbReference type="ARBA" id="ARBA00023049"/>
    </source>
</evidence>
<protein>
    <recommendedName>
        <fullName evidence="10">Peptidase M14 domain-containing protein</fullName>
    </recommendedName>
</protein>
<proteinExistence type="inferred from homology"/>
<comment type="similarity">
    <text evidence="2 7">Belongs to the peptidase M14 family.</text>
</comment>
<keyword evidence="9" id="KW-0732">Signal</keyword>
<sequence length="444" mass="46854">MAPRSLLRIALGVTALLLPAAVLGGAAAATPGDDTPLMWRVPVTGNQAAQLVSAGFDVAESGGDGSVFVVGNQTTATVLRQLGYQPTVHDTIYKDLPSAAEQRSLAGDTFYGGYHTVPAQEAHLRQVASAHPDLATTYDVGDSWLKTKSKGGHDIQAICLTKKQSGDCELTTNSKKPKFVLIAQIHAREIATGELAWRWIDYLANGYGSDSQVKSILDSTEVWVVPIANPDGVDIVASGGNSPKMQRKNADNSRGGCTGTDVGIDLNRNSTFHWGGDSNSPCDETYQGQVKGSEPEVKGLESFFRAIYPVQRGTGDNDPAPDTARGTMITLHSYGNDIIVPWGWTEDPSPNDKALRALGQKMAAGNGYVVDTNGGTVGYMTTGTTDDFTYGVLGVASYTIEVGPSSGGCGGFFPQFSCLDSKFWPEMKGAFTAAAVAAGAPYRQ</sequence>
<reference evidence="11 12" key="1">
    <citation type="submission" date="2020-08" db="EMBL/GenBank/DDBJ databases">
        <title>Genomic Encyclopedia of Archaeal and Bacterial Type Strains, Phase II (KMG-II): from individual species to whole genera.</title>
        <authorList>
            <person name="Goeker M."/>
        </authorList>
    </citation>
    <scope>NUCLEOTIDE SEQUENCE [LARGE SCALE GENOMIC DNA]</scope>
    <source>
        <strain evidence="11 12">DSM 43850</strain>
    </source>
</reference>
<comment type="cofactor">
    <cofactor evidence="1">
        <name>Zn(2+)</name>
        <dbReference type="ChEBI" id="CHEBI:29105"/>
    </cofactor>
</comment>
<evidence type="ECO:0000256" key="7">
    <source>
        <dbReference type="PROSITE-ProRule" id="PRU01379"/>
    </source>
</evidence>
<evidence type="ECO:0000256" key="9">
    <source>
        <dbReference type="SAM" id="SignalP"/>
    </source>
</evidence>
<evidence type="ECO:0000256" key="2">
    <source>
        <dbReference type="ARBA" id="ARBA00005988"/>
    </source>
</evidence>
<keyword evidence="6" id="KW-0482">Metalloprotease</keyword>
<feature type="region of interest" description="Disordered" evidence="8">
    <location>
        <begin position="237"/>
        <end position="257"/>
    </location>
</feature>
<dbReference type="RefSeq" id="WP_025354216.1">
    <property type="nucleotide sequence ID" value="NZ_BAAABQ010000066.1"/>
</dbReference>
<feature type="domain" description="Peptidase M14" evidence="10">
    <location>
        <begin position="113"/>
        <end position="444"/>
    </location>
</feature>
<dbReference type="Pfam" id="PF00246">
    <property type="entry name" value="Peptidase_M14"/>
    <property type="match status" value="1"/>
</dbReference>
<dbReference type="Gene3D" id="3.40.630.10">
    <property type="entry name" value="Zn peptidases"/>
    <property type="match status" value="1"/>
</dbReference>
<name>A0ABR6BVW7_9PSEU</name>
<gene>
    <name evidence="11" type="ORF">BC739_008299</name>
</gene>
<keyword evidence="5" id="KW-0862">Zinc</keyword>
<evidence type="ECO:0000313" key="11">
    <source>
        <dbReference type="EMBL" id="MBA8931052.1"/>
    </source>
</evidence>
<evidence type="ECO:0000256" key="3">
    <source>
        <dbReference type="ARBA" id="ARBA00022670"/>
    </source>
</evidence>